<feature type="transmembrane region" description="Helical" evidence="6">
    <location>
        <begin position="146"/>
        <end position="164"/>
    </location>
</feature>
<sequence>MKNQQTSHDLTSAYLPLFFLTAIFFMNFTIRISISPLMPTILTDMDLTGDQAGSFFLFSATGYCIAVFFSGVVSARIMHRNTIVLSAVGTGLVFIFTGFCHSLSGMRLGIFLAGMGAGLYLSSGIAVLTSTISRKNWGKALGIHELAPNLSFLLTPMICEMLLLWMSWRYVFFVLGGVYILLGWSFSRFSTIRDFPGEAPKLKSFYPLAAIPSFWWMMLLFSLGVSGTLGIYSMLPLYLVNEHGIAQTQANTFVTLSRVATLPMTLAIGWITDRLGLKPVITAVLMLSGILVILIGIFSGRLLLAAIFCQPVVAICFFPPAFAALSNIGSSQTRNVAVSFTIPAAFLVGGGVIPGMIGVLSENGYFSAGFVVTGILILSGAILPGFLKFSSQEDGYPDESG</sequence>
<dbReference type="SUPFAM" id="SSF103473">
    <property type="entry name" value="MFS general substrate transporter"/>
    <property type="match status" value="1"/>
</dbReference>
<keyword evidence="9" id="KW-1185">Reference proteome</keyword>
<dbReference type="Gene3D" id="1.20.1250.20">
    <property type="entry name" value="MFS general substrate transporter like domains"/>
    <property type="match status" value="2"/>
</dbReference>
<keyword evidence="5 6" id="KW-0472">Membrane</keyword>
<feature type="transmembrane region" description="Helical" evidence="6">
    <location>
        <begin position="54"/>
        <end position="75"/>
    </location>
</feature>
<feature type="transmembrane region" description="Helical" evidence="6">
    <location>
        <begin position="337"/>
        <end position="359"/>
    </location>
</feature>
<dbReference type="EMBL" id="APJX01000012">
    <property type="protein sequence ID" value="EMS77728.1"/>
    <property type="molecule type" value="Genomic_DNA"/>
</dbReference>
<feature type="transmembrane region" description="Helical" evidence="6">
    <location>
        <begin position="252"/>
        <end position="272"/>
    </location>
</feature>
<dbReference type="Pfam" id="PF07690">
    <property type="entry name" value="MFS_1"/>
    <property type="match status" value="1"/>
</dbReference>
<evidence type="ECO:0000256" key="5">
    <source>
        <dbReference type="ARBA" id="ARBA00023136"/>
    </source>
</evidence>
<feature type="transmembrane region" description="Helical" evidence="6">
    <location>
        <begin position="110"/>
        <end position="134"/>
    </location>
</feature>
<dbReference type="RefSeq" id="WP_006968166.1">
    <property type="nucleotide sequence ID" value="NZ_APJX01000012.1"/>
</dbReference>
<feature type="transmembrane region" description="Helical" evidence="6">
    <location>
        <begin position="82"/>
        <end position="104"/>
    </location>
</feature>
<dbReference type="InterPro" id="IPR050189">
    <property type="entry name" value="MFS_Efflux_Transporters"/>
</dbReference>
<dbReference type="Proteomes" id="UP000014216">
    <property type="component" value="Unassembled WGS sequence"/>
</dbReference>
<dbReference type="AlphaFoldDB" id="S0FRP2"/>
<dbReference type="PANTHER" id="PTHR43124">
    <property type="entry name" value="PURINE EFFLUX PUMP PBUE"/>
    <property type="match status" value="1"/>
</dbReference>
<keyword evidence="3 6" id="KW-0812">Transmembrane</keyword>
<feature type="transmembrane region" description="Helical" evidence="6">
    <location>
        <begin position="208"/>
        <end position="232"/>
    </location>
</feature>
<evidence type="ECO:0000256" key="2">
    <source>
        <dbReference type="ARBA" id="ARBA00022475"/>
    </source>
</evidence>
<feature type="transmembrane region" description="Helical" evidence="6">
    <location>
        <begin position="12"/>
        <end position="34"/>
    </location>
</feature>
<feature type="domain" description="Major facilitator superfamily (MFS) profile" evidence="7">
    <location>
        <begin position="15"/>
        <end position="392"/>
    </location>
</feature>
<evidence type="ECO:0000256" key="6">
    <source>
        <dbReference type="SAM" id="Phobius"/>
    </source>
</evidence>
<evidence type="ECO:0000259" key="7">
    <source>
        <dbReference type="PROSITE" id="PS50850"/>
    </source>
</evidence>
<keyword evidence="4 6" id="KW-1133">Transmembrane helix</keyword>
<dbReference type="GO" id="GO:0005886">
    <property type="term" value="C:plasma membrane"/>
    <property type="evidence" value="ECO:0007669"/>
    <property type="project" value="UniProtKB-SubCell"/>
</dbReference>
<gene>
    <name evidence="8" type="primary">narK</name>
    <name evidence="8" type="ORF">Dpo_12c00050</name>
</gene>
<comment type="subcellular location">
    <subcellularLocation>
        <location evidence="1">Cell membrane</location>
        <topology evidence="1">Multi-pass membrane protein</topology>
    </subcellularLocation>
</comment>
<protein>
    <submittedName>
        <fullName evidence="8">Nitrate/nitrite transport protein NarK</fullName>
    </submittedName>
</protein>
<dbReference type="PROSITE" id="PS50850">
    <property type="entry name" value="MFS"/>
    <property type="match status" value="1"/>
</dbReference>
<dbReference type="PANTHER" id="PTHR43124:SF3">
    <property type="entry name" value="CHLORAMPHENICOL EFFLUX PUMP RV0191"/>
    <property type="match status" value="1"/>
</dbReference>
<evidence type="ECO:0000256" key="4">
    <source>
        <dbReference type="ARBA" id="ARBA00022989"/>
    </source>
</evidence>
<accession>S0FRP2</accession>
<reference evidence="8 9" key="1">
    <citation type="journal article" date="2013" name="Genome Announc.">
        <title>Draft Genome Sequence of Desulfotignum phosphitoxidans DSM 13687 Strain FiPS-3.</title>
        <authorList>
            <person name="Poehlein A."/>
            <person name="Daniel R."/>
            <person name="Simeonova D.D."/>
        </authorList>
    </citation>
    <scope>NUCLEOTIDE SEQUENCE [LARGE SCALE GENOMIC DNA]</scope>
    <source>
        <strain evidence="8 9">DSM 13687</strain>
    </source>
</reference>
<feature type="transmembrane region" description="Helical" evidence="6">
    <location>
        <begin position="170"/>
        <end position="187"/>
    </location>
</feature>
<feature type="transmembrane region" description="Helical" evidence="6">
    <location>
        <begin position="365"/>
        <end position="387"/>
    </location>
</feature>
<feature type="transmembrane region" description="Helical" evidence="6">
    <location>
        <begin position="279"/>
        <end position="298"/>
    </location>
</feature>
<feature type="transmembrane region" description="Helical" evidence="6">
    <location>
        <begin position="304"/>
        <end position="325"/>
    </location>
</feature>
<dbReference type="OrthoDB" id="5469886at2"/>
<proteinExistence type="predicted"/>
<comment type="caution">
    <text evidence="8">The sequence shown here is derived from an EMBL/GenBank/DDBJ whole genome shotgun (WGS) entry which is preliminary data.</text>
</comment>
<keyword evidence="2" id="KW-1003">Cell membrane</keyword>
<evidence type="ECO:0000313" key="9">
    <source>
        <dbReference type="Proteomes" id="UP000014216"/>
    </source>
</evidence>
<organism evidence="8 9">
    <name type="scientific">Desulfotignum phosphitoxidans DSM 13687</name>
    <dbReference type="NCBI Taxonomy" id="1286635"/>
    <lineage>
        <taxon>Bacteria</taxon>
        <taxon>Pseudomonadati</taxon>
        <taxon>Thermodesulfobacteriota</taxon>
        <taxon>Desulfobacteria</taxon>
        <taxon>Desulfobacterales</taxon>
        <taxon>Desulfobacteraceae</taxon>
        <taxon>Desulfotignum</taxon>
    </lineage>
</organism>
<evidence type="ECO:0000256" key="1">
    <source>
        <dbReference type="ARBA" id="ARBA00004651"/>
    </source>
</evidence>
<dbReference type="InterPro" id="IPR020846">
    <property type="entry name" value="MFS_dom"/>
</dbReference>
<dbReference type="GO" id="GO:0022857">
    <property type="term" value="F:transmembrane transporter activity"/>
    <property type="evidence" value="ECO:0007669"/>
    <property type="project" value="InterPro"/>
</dbReference>
<evidence type="ECO:0000256" key="3">
    <source>
        <dbReference type="ARBA" id="ARBA00022692"/>
    </source>
</evidence>
<evidence type="ECO:0000313" key="8">
    <source>
        <dbReference type="EMBL" id="EMS77728.1"/>
    </source>
</evidence>
<dbReference type="InterPro" id="IPR011701">
    <property type="entry name" value="MFS"/>
</dbReference>
<dbReference type="InterPro" id="IPR036259">
    <property type="entry name" value="MFS_trans_sf"/>
</dbReference>
<name>S0FRP2_9BACT</name>